<dbReference type="OrthoDB" id="6375174at2759"/>
<reference evidence="2 3" key="1">
    <citation type="journal article" date="2018" name="Genome Biol. Evol.">
        <title>Multiple Roots of Fruiting Body Formation in Amoebozoa.</title>
        <authorList>
            <person name="Hillmann F."/>
            <person name="Forbes G."/>
            <person name="Novohradska S."/>
            <person name="Ferling I."/>
            <person name="Riege K."/>
            <person name="Groth M."/>
            <person name="Westermann M."/>
            <person name="Marz M."/>
            <person name="Spaller T."/>
            <person name="Winckler T."/>
            <person name="Schaap P."/>
            <person name="Glockner G."/>
        </authorList>
    </citation>
    <scope>NUCLEOTIDE SEQUENCE [LARGE SCALE GENOMIC DNA]</scope>
    <source>
        <strain evidence="2 3">Jena</strain>
    </source>
</reference>
<organism evidence="2 3">
    <name type="scientific">Planoprotostelium fungivorum</name>
    <dbReference type="NCBI Taxonomy" id="1890364"/>
    <lineage>
        <taxon>Eukaryota</taxon>
        <taxon>Amoebozoa</taxon>
        <taxon>Evosea</taxon>
        <taxon>Variosea</taxon>
        <taxon>Cavosteliida</taxon>
        <taxon>Cavosteliaceae</taxon>
        <taxon>Planoprotostelium</taxon>
    </lineage>
</organism>
<feature type="compositionally biased region" description="Low complexity" evidence="1">
    <location>
        <begin position="104"/>
        <end position="118"/>
    </location>
</feature>
<dbReference type="CDD" id="cd17663">
    <property type="entry name" value="PFA-DSP_Oca6"/>
    <property type="match status" value="1"/>
</dbReference>
<evidence type="ECO:0008006" key="4">
    <source>
        <dbReference type="Google" id="ProtNLM"/>
    </source>
</evidence>
<dbReference type="Proteomes" id="UP000241769">
    <property type="component" value="Unassembled WGS sequence"/>
</dbReference>
<evidence type="ECO:0000256" key="1">
    <source>
        <dbReference type="SAM" id="MobiDB-lite"/>
    </source>
</evidence>
<dbReference type="AlphaFoldDB" id="A0A2P6MZR0"/>
<sequence>MTSDHYYLLHIKVGFPPDSNRERKGQTLKQEAGLYHSAIGAPDMYSQNSQELTDKRTVITPRELTRIIPTHEGQKDWHLVNFGAKIRASPVSTNTLTQKKLSGRETPPSRRTTTPSERSLSDRRHPQTKDKKSRHHKGGRMIITPLRFSIVEDQLYRGSYPNPKNFKFLKRLKLKTIVSLVPTSPTAELAQFCREQQINNIHFSCPKFKEEDGKVTASPTVMSQILTLMIDTDNLPLFIHCLDGAHTTGVVIMCLRRIQNWNLSVIFSEFTRYTRDAHIGSEESNYVESFKKEVIIPMSIPLWLWQGQRVTNHMTMNIKLLQESDFTKKEGTKRTVHAHWKESKDDNKRNFAALALDTPTNSNFTTSV</sequence>
<evidence type="ECO:0000313" key="3">
    <source>
        <dbReference type="Proteomes" id="UP000241769"/>
    </source>
</evidence>
<dbReference type="SUPFAM" id="SSF52799">
    <property type="entry name" value="(Phosphotyrosine protein) phosphatases II"/>
    <property type="match status" value="1"/>
</dbReference>
<dbReference type="InterPro" id="IPR029021">
    <property type="entry name" value="Prot-tyrosine_phosphatase-like"/>
</dbReference>
<dbReference type="Gene3D" id="3.90.190.10">
    <property type="entry name" value="Protein tyrosine phosphatase superfamily"/>
    <property type="match status" value="1"/>
</dbReference>
<dbReference type="PANTHER" id="PTHR31126">
    <property type="entry name" value="TYROSINE-PROTEIN PHOSPHATASE"/>
    <property type="match status" value="1"/>
</dbReference>
<feature type="compositionally biased region" description="Polar residues" evidence="1">
    <location>
        <begin position="91"/>
        <end position="100"/>
    </location>
</feature>
<dbReference type="InterPro" id="IPR004861">
    <property type="entry name" value="Siw14-like"/>
</dbReference>
<feature type="compositionally biased region" description="Basic and acidic residues" evidence="1">
    <location>
        <begin position="119"/>
        <end position="130"/>
    </location>
</feature>
<dbReference type="Pfam" id="PF03162">
    <property type="entry name" value="Y_phosphatase2"/>
    <property type="match status" value="1"/>
</dbReference>
<dbReference type="PANTHER" id="PTHR31126:SF14">
    <property type="entry name" value="TYROSINE-PROTEIN PHOSPHATASE OCA6-RELATED"/>
    <property type="match status" value="1"/>
</dbReference>
<dbReference type="GO" id="GO:0016791">
    <property type="term" value="F:phosphatase activity"/>
    <property type="evidence" value="ECO:0007669"/>
    <property type="project" value="TreeGrafter"/>
</dbReference>
<evidence type="ECO:0000313" key="2">
    <source>
        <dbReference type="EMBL" id="PRP77163.1"/>
    </source>
</evidence>
<dbReference type="STRING" id="1890364.A0A2P6MZR0"/>
<protein>
    <recommendedName>
        <fullName evidence="4">Tyrosine phosphatase family protein</fullName>
    </recommendedName>
</protein>
<dbReference type="EMBL" id="MDYQ01000277">
    <property type="protein sequence ID" value="PRP77163.1"/>
    <property type="molecule type" value="Genomic_DNA"/>
</dbReference>
<proteinExistence type="predicted"/>
<comment type="caution">
    <text evidence="2">The sequence shown here is derived from an EMBL/GenBank/DDBJ whole genome shotgun (WGS) entry which is preliminary data.</text>
</comment>
<keyword evidence="3" id="KW-1185">Reference proteome</keyword>
<name>A0A2P6MZR0_9EUKA</name>
<feature type="region of interest" description="Disordered" evidence="1">
    <location>
        <begin position="91"/>
        <end position="139"/>
    </location>
</feature>
<accession>A0A2P6MZR0</accession>
<dbReference type="InParanoid" id="A0A2P6MZR0"/>
<dbReference type="FunFam" id="3.90.190.10:FF:000084">
    <property type="entry name" value="Tyrosine phospatase-like protein"/>
    <property type="match status" value="1"/>
</dbReference>
<gene>
    <name evidence="2" type="ORF">PROFUN_15044</name>
</gene>